<organism evidence="1">
    <name type="scientific">Octopus bimaculoides</name>
    <name type="common">California two-spotted octopus</name>
    <dbReference type="NCBI Taxonomy" id="37653"/>
    <lineage>
        <taxon>Eukaryota</taxon>
        <taxon>Metazoa</taxon>
        <taxon>Spiralia</taxon>
        <taxon>Lophotrochozoa</taxon>
        <taxon>Mollusca</taxon>
        <taxon>Cephalopoda</taxon>
        <taxon>Coleoidea</taxon>
        <taxon>Octopodiformes</taxon>
        <taxon>Octopoda</taxon>
        <taxon>Incirrata</taxon>
        <taxon>Octopodidae</taxon>
        <taxon>Octopus</taxon>
    </lineage>
</organism>
<evidence type="ECO:0000313" key="1">
    <source>
        <dbReference type="EMBL" id="KOF89183.1"/>
    </source>
</evidence>
<dbReference type="AlphaFoldDB" id="A0A0L8HIU3"/>
<name>A0A0L8HIU3_OCTBM</name>
<accession>A0A0L8HIU3</accession>
<sequence>MLVMELCIAMWKPSTLLFVLIVLFWVLSKTFHTHLDRKSWLHSSSLLTSTSFSSYIMSFKV</sequence>
<proteinExistence type="predicted"/>
<reference evidence="1" key="1">
    <citation type="submission" date="2015-07" db="EMBL/GenBank/DDBJ databases">
        <title>MeaNS - Measles Nucleotide Surveillance Program.</title>
        <authorList>
            <person name="Tran T."/>
            <person name="Druce J."/>
        </authorList>
    </citation>
    <scope>NUCLEOTIDE SEQUENCE</scope>
    <source>
        <strain evidence="1">UCB-OBI-ISO-001</strain>
        <tissue evidence="1">Gonad</tissue>
    </source>
</reference>
<gene>
    <name evidence="1" type="ORF">OCBIM_22013543mg</name>
</gene>
<protein>
    <submittedName>
        <fullName evidence="1">Uncharacterized protein</fullName>
    </submittedName>
</protein>
<dbReference type="EMBL" id="KQ418034">
    <property type="protein sequence ID" value="KOF89183.1"/>
    <property type="molecule type" value="Genomic_DNA"/>
</dbReference>